<name>A0A6J5NWC7_9CAUD</name>
<evidence type="ECO:0000313" key="1">
    <source>
        <dbReference type="EMBL" id="CAB4163132.1"/>
    </source>
</evidence>
<accession>A0A6J5NWC7</accession>
<proteinExistence type="predicted"/>
<gene>
    <name evidence="1" type="ORF">UFOVP802_3</name>
</gene>
<sequence length="63" mass="6593">MATTSPIYGWPEPTSSDYVKNGATAITAMGNAIENTVYSIDVRVTAAEDSIAALINPFLLMGA</sequence>
<protein>
    <submittedName>
        <fullName evidence="1">Uncharacterized protein</fullName>
    </submittedName>
</protein>
<reference evidence="1" key="1">
    <citation type="submission" date="2020-04" db="EMBL/GenBank/DDBJ databases">
        <authorList>
            <person name="Chiriac C."/>
            <person name="Salcher M."/>
            <person name="Ghai R."/>
            <person name="Kavagutti S V."/>
        </authorList>
    </citation>
    <scope>NUCLEOTIDE SEQUENCE</scope>
</reference>
<organism evidence="1">
    <name type="scientific">uncultured Caudovirales phage</name>
    <dbReference type="NCBI Taxonomy" id="2100421"/>
    <lineage>
        <taxon>Viruses</taxon>
        <taxon>Duplodnaviria</taxon>
        <taxon>Heunggongvirae</taxon>
        <taxon>Uroviricota</taxon>
        <taxon>Caudoviricetes</taxon>
        <taxon>Peduoviridae</taxon>
        <taxon>Maltschvirus</taxon>
        <taxon>Maltschvirus maltsch</taxon>
    </lineage>
</organism>
<dbReference type="EMBL" id="LR796753">
    <property type="protein sequence ID" value="CAB4163132.1"/>
    <property type="molecule type" value="Genomic_DNA"/>
</dbReference>